<feature type="transmembrane region" description="Helical" evidence="10">
    <location>
        <begin position="100"/>
        <end position="118"/>
    </location>
</feature>
<feature type="transmembrane region" description="Helical" evidence="10">
    <location>
        <begin position="32"/>
        <end position="56"/>
    </location>
</feature>
<dbReference type="GO" id="GO:0046872">
    <property type="term" value="F:metal ion binding"/>
    <property type="evidence" value="ECO:0007669"/>
    <property type="project" value="UniProtKB-KW"/>
</dbReference>
<proteinExistence type="inferred from homology"/>
<dbReference type="Pfam" id="PF02537">
    <property type="entry name" value="CRCB"/>
    <property type="match status" value="1"/>
</dbReference>
<dbReference type="EMBL" id="BMGR01000009">
    <property type="protein sequence ID" value="GGG09487.1"/>
    <property type="molecule type" value="Genomic_DNA"/>
</dbReference>
<accession>A0A917D5G2</accession>
<comment type="similarity">
    <text evidence="7 10">Belongs to the fluoride channel Fluc/FEX (TC 1.A.43) family.</text>
</comment>
<dbReference type="AlphaFoldDB" id="A0A917D5G2"/>
<sequence length="129" mass="13521">MRTILAVAAAGAMGAAARFGIGTWLMPGETGLFPWATFVCNCLGSFALGSWLGYCARRPSVPNSWKEAVGTGFIGAFTTFSAFSAETIELLRHDYAGTAMIYIIASFVGGILMAWLGLSLSRLGGARNG</sequence>
<keyword evidence="3 10" id="KW-0812">Transmembrane</keyword>
<evidence type="ECO:0000256" key="9">
    <source>
        <dbReference type="ARBA" id="ARBA00049940"/>
    </source>
</evidence>
<comment type="function">
    <text evidence="9 10">Fluoride-specific ion channel. Important for reducing fluoride concentration in the cell, thus reducing its toxicity.</text>
</comment>
<keyword evidence="4 10" id="KW-1133">Transmembrane helix</keyword>
<reference evidence="11" key="1">
    <citation type="journal article" date="2014" name="Int. J. Syst. Evol. Microbiol.">
        <title>Complete genome sequence of Corynebacterium casei LMG S-19264T (=DSM 44701T), isolated from a smear-ripened cheese.</title>
        <authorList>
            <consortium name="US DOE Joint Genome Institute (JGI-PGF)"/>
            <person name="Walter F."/>
            <person name="Albersmeier A."/>
            <person name="Kalinowski J."/>
            <person name="Ruckert C."/>
        </authorList>
    </citation>
    <scope>NUCLEOTIDE SEQUENCE</scope>
    <source>
        <strain evidence="11">CGMCC 1.12987</strain>
    </source>
</reference>
<keyword evidence="12" id="KW-1185">Reference proteome</keyword>
<evidence type="ECO:0000256" key="8">
    <source>
        <dbReference type="ARBA" id="ARBA00035585"/>
    </source>
</evidence>
<dbReference type="PANTHER" id="PTHR28259">
    <property type="entry name" value="FLUORIDE EXPORT PROTEIN 1-RELATED"/>
    <property type="match status" value="1"/>
</dbReference>
<feature type="binding site" evidence="10">
    <location>
        <position position="75"/>
    </location>
    <ligand>
        <name>Na(+)</name>
        <dbReference type="ChEBI" id="CHEBI:29101"/>
        <note>structural</note>
    </ligand>
</feature>
<name>A0A917D5G2_9BACL</name>
<dbReference type="InterPro" id="IPR003691">
    <property type="entry name" value="FluC"/>
</dbReference>
<dbReference type="PANTHER" id="PTHR28259:SF1">
    <property type="entry name" value="FLUORIDE EXPORT PROTEIN 1-RELATED"/>
    <property type="match status" value="1"/>
</dbReference>
<evidence type="ECO:0000256" key="6">
    <source>
        <dbReference type="ARBA" id="ARBA00023303"/>
    </source>
</evidence>
<comment type="activity regulation">
    <text evidence="10">Na(+) is not transported, but it plays an essential structural role and its presence is essential for fluoride channel function.</text>
</comment>
<keyword evidence="10" id="KW-0479">Metal-binding</keyword>
<comment type="subcellular location">
    <subcellularLocation>
        <location evidence="1 10">Cell membrane</location>
        <topology evidence="1 10">Multi-pass membrane protein</topology>
    </subcellularLocation>
</comment>
<keyword evidence="10" id="KW-0915">Sodium</keyword>
<dbReference type="GO" id="GO:0005886">
    <property type="term" value="C:plasma membrane"/>
    <property type="evidence" value="ECO:0007669"/>
    <property type="project" value="UniProtKB-SubCell"/>
</dbReference>
<evidence type="ECO:0000313" key="11">
    <source>
        <dbReference type="EMBL" id="GGG09487.1"/>
    </source>
</evidence>
<keyword evidence="2 10" id="KW-1003">Cell membrane</keyword>
<evidence type="ECO:0000256" key="4">
    <source>
        <dbReference type="ARBA" id="ARBA00022989"/>
    </source>
</evidence>
<reference evidence="11" key="2">
    <citation type="submission" date="2020-09" db="EMBL/GenBank/DDBJ databases">
        <authorList>
            <person name="Sun Q."/>
            <person name="Zhou Y."/>
        </authorList>
    </citation>
    <scope>NUCLEOTIDE SEQUENCE</scope>
    <source>
        <strain evidence="11">CGMCC 1.12987</strain>
    </source>
</reference>
<dbReference type="GO" id="GO:0062054">
    <property type="term" value="F:fluoride channel activity"/>
    <property type="evidence" value="ECO:0007669"/>
    <property type="project" value="UniProtKB-UniRule"/>
</dbReference>
<feature type="transmembrane region" description="Helical" evidence="10">
    <location>
        <begin position="68"/>
        <end position="88"/>
    </location>
</feature>
<evidence type="ECO:0000313" key="12">
    <source>
        <dbReference type="Proteomes" id="UP000644756"/>
    </source>
</evidence>
<gene>
    <name evidence="11" type="primary">crcB2</name>
    <name evidence="10" type="synonym">crcB</name>
    <name evidence="10" type="synonym">fluC</name>
    <name evidence="11" type="ORF">GCM10010916_27910</name>
</gene>
<dbReference type="Proteomes" id="UP000644756">
    <property type="component" value="Unassembled WGS sequence"/>
</dbReference>
<protein>
    <recommendedName>
        <fullName evidence="10">Fluoride-specific ion channel FluC</fullName>
    </recommendedName>
</protein>
<keyword evidence="10" id="KW-0813">Transport</keyword>
<keyword evidence="10" id="KW-0406">Ion transport</keyword>
<evidence type="ECO:0000256" key="1">
    <source>
        <dbReference type="ARBA" id="ARBA00004651"/>
    </source>
</evidence>
<comment type="catalytic activity">
    <reaction evidence="8">
        <text>fluoride(in) = fluoride(out)</text>
        <dbReference type="Rhea" id="RHEA:76159"/>
        <dbReference type="ChEBI" id="CHEBI:17051"/>
    </reaction>
    <physiologicalReaction direction="left-to-right" evidence="8">
        <dbReference type="Rhea" id="RHEA:76160"/>
    </physiologicalReaction>
</comment>
<evidence type="ECO:0000256" key="10">
    <source>
        <dbReference type="HAMAP-Rule" id="MF_00454"/>
    </source>
</evidence>
<keyword evidence="5 10" id="KW-0472">Membrane</keyword>
<dbReference type="GO" id="GO:0140114">
    <property type="term" value="P:cellular detoxification of fluoride"/>
    <property type="evidence" value="ECO:0007669"/>
    <property type="project" value="UniProtKB-UniRule"/>
</dbReference>
<feature type="binding site" evidence="10">
    <location>
        <position position="78"/>
    </location>
    <ligand>
        <name>Na(+)</name>
        <dbReference type="ChEBI" id="CHEBI:29101"/>
        <note>structural</note>
    </ligand>
</feature>
<dbReference type="HAMAP" id="MF_00454">
    <property type="entry name" value="FluC"/>
    <property type="match status" value="1"/>
</dbReference>
<evidence type="ECO:0000256" key="7">
    <source>
        <dbReference type="ARBA" id="ARBA00035120"/>
    </source>
</evidence>
<evidence type="ECO:0000256" key="5">
    <source>
        <dbReference type="ARBA" id="ARBA00023136"/>
    </source>
</evidence>
<keyword evidence="6 10" id="KW-0407">Ion channel</keyword>
<dbReference type="RefSeq" id="WP_188531682.1">
    <property type="nucleotide sequence ID" value="NZ_BMGR01000009.1"/>
</dbReference>
<evidence type="ECO:0000256" key="3">
    <source>
        <dbReference type="ARBA" id="ARBA00022692"/>
    </source>
</evidence>
<dbReference type="NCBIfam" id="TIGR00494">
    <property type="entry name" value="crcB"/>
    <property type="match status" value="1"/>
</dbReference>
<evidence type="ECO:0000256" key="2">
    <source>
        <dbReference type="ARBA" id="ARBA00022475"/>
    </source>
</evidence>
<organism evidence="11 12">
    <name type="scientific">Paenibacillus abyssi</name>
    <dbReference type="NCBI Taxonomy" id="1340531"/>
    <lineage>
        <taxon>Bacteria</taxon>
        <taxon>Bacillati</taxon>
        <taxon>Bacillota</taxon>
        <taxon>Bacilli</taxon>
        <taxon>Bacillales</taxon>
        <taxon>Paenibacillaceae</taxon>
        <taxon>Paenibacillus</taxon>
    </lineage>
</organism>
<comment type="caution">
    <text evidence="11">The sequence shown here is derived from an EMBL/GenBank/DDBJ whole genome shotgun (WGS) entry which is preliminary data.</text>
</comment>